<dbReference type="KEGG" id="sfeu:IM697_23370"/>
<dbReference type="RefSeq" id="WP_194037918.1">
    <property type="nucleotide sequence ID" value="NZ_CP063373.1"/>
</dbReference>
<gene>
    <name evidence="1" type="ORF">IM697_23370</name>
</gene>
<organism evidence="1 2">
    <name type="scientific">Streptomyces ferrugineus</name>
    <dbReference type="NCBI Taxonomy" id="1413221"/>
    <lineage>
        <taxon>Bacteria</taxon>
        <taxon>Bacillati</taxon>
        <taxon>Actinomycetota</taxon>
        <taxon>Actinomycetes</taxon>
        <taxon>Kitasatosporales</taxon>
        <taxon>Streptomycetaceae</taxon>
        <taxon>Streptomyces</taxon>
    </lineage>
</organism>
<keyword evidence="2" id="KW-1185">Reference proteome</keyword>
<protein>
    <submittedName>
        <fullName evidence="1">Uncharacterized protein</fullName>
    </submittedName>
</protein>
<dbReference type="AlphaFoldDB" id="A0A7M2SAA7"/>
<evidence type="ECO:0000313" key="1">
    <source>
        <dbReference type="EMBL" id="QOV33192.1"/>
    </source>
</evidence>
<dbReference type="EMBL" id="CP063373">
    <property type="protein sequence ID" value="QOV33192.1"/>
    <property type="molecule type" value="Genomic_DNA"/>
</dbReference>
<accession>A0A7M2SAA7</accession>
<reference evidence="1 2" key="1">
    <citation type="submission" date="2020-10" db="EMBL/GenBank/DDBJ databases">
        <title>Streptomyces ferrugineus complate genome analysis.</title>
        <authorList>
            <person name="Anwar N."/>
        </authorList>
    </citation>
    <scope>NUCLEOTIDE SEQUENCE [LARGE SCALE GENOMIC DNA]</scope>
    <source>
        <strain evidence="1 2">CCTCC AA2014009</strain>
    </source>
</reference>
<sequence length="53" mass="5583">MEPDGQPYDVRVVGVLGRHVDVVQDAGALALGHGFRFEIIPMPGAACPDIPQA</sequence>
<dbReference type="Proteomes" id="UP000594205">
    <property type="component" value="Chromosome"/>
</dbReference>
<evidence type="ECO:0000313" key="2">
    <source>
        <dbReference type="Proteomes" id="UP000594205"/>
    </source>
</evidence>
<proteinExistence type="predicted"/>
<name>A0A7M2SAA7_9ACTN</name>